<feature type="transmembrane region" description="Helical" evidence="1">
    <location>
        <begin position="166"/>
        <end position="189"/>
    </location>
</feature>
<dbReference type="AlphaFoldDB" id="A0AAD1UI03"/>
<dbReference type="Pfam" id="PF10192">
    <property type="entry name" value="GPR180-TMEM145_TM"/>
    <property type="match status" value="1"/>
</dbReference>
<feature type="transmembrane region" description="Helical" evidence="1">
    <location>
        <begin position="224"/>
        <end position="245"/>
    </location>
</feature>
<comment type="caution">
    <text evidence="3">The sequence shown here is derived from an EMBL/GenBank/DDBJ whole genome shotgun (WGS) entry which is preliminary data.</text>
</comment>
<feature type="transmembrane region" description="Helical" evidence="1">
    <location>
        <begin position="257"/>
        <end position="280"/>
    </location>
</feature>
<dbReference type="EMBL" id="CAMPGE010010911">
    <property type="protein sequence ID" value="CAI2369756.1"/>
    <property type="molecule type" value="Genomic_DNA"/>
</dbReference>
<feature type="transmembrane region" description="Helical" evidence="1">
    <location>
        <begin position="292"/>
        <end position="314"/>
    </location>
</feature>
<feature type="domain" description="GPR180/TMEM145 transmembrane" evidence="2">
    <location>
        <begin position="131"/>
        <end position="340"/>
    </location>
</feature>
<evidence type="ECO:0000259" key="2">
    <source>
        <dbReference type="Pfam" id="PF10192"/>
    </source>
</evidence>
<organism evidence="3 4">
    <name type="scientific">Euplotes crassus</name>
    <dbReference type="NCBI Taxonomy" id="5936"/>
    <lineage>
        <taxon>Eukaryota</taxon>
        <taxon>Sar</taxon>
        <taxon>Alveolata</taxon>
        <taxon>Ciliophora</taxon>
        <taxon>Intramacronucleata</taxon>
        <taxon>Spirotrichea</taxon>
        <taxon>Hypotrichia</taxon>
        <taxon>Euplotida</taxon>
        <taxon>Euplotidae</taxon>
        <taxon>Moneuplotes</taxon>
    </lineage>
</organism>
<name>A0AAD1UI03_EUPCR</name>
<proteinExistence type="predicted"/>
<dbReference type="PANTHER" id="PTHR23252">
    <property type="entry name" value="INTIMAL THICKNESS RECEPTOR-RELATED"/>
    <property type="match status" value="1"/>
</dbReference>
<sequence length="370" mass="43018">MKPWNKGADTPKTIPIEFNYYKDEKWDKVINLDDNDCWGKAALQTIDNWVNVPTNGDWTKETVHFMDGHRKTTVWYISASDCEERAHVIFPSLPKLEIEINMTNNGSHFSQEDMYIFPFYLLMFAIFAGFMGKSIIEFYKDLRTEESAENPLIPLMISVNADLTHLGCMCIHFFFIYLNGSGLFVFSVFGRLFKIISQAIMMWLLITISFGWTVTYKNMVETDIYVLTAIFVVIVHLLIAALTYIDDEEHHKYHDFGGVQGVVLIFIRFIIFCVFLFGIKDTFNKANNKQKSFLWSLTICASVYILSFPILWLLSMSLERYLINRFITFFTYISQAFAAYYILHQLTRKGSSYYEASHKSKTLLPGAKFD</sequence>
<keyword evidence="1" id="KW-0812">Transmembrane</keyword>
<evidence type="ECO:0000256" key="1">
    <source>
        <dbReference type="SAM" id="Phobius"/>
    </source>
</evidence>
<gene>
    <name evidence="3" type="ORF">ECRASSUSDP1_LOCUS11059</name>
</gene>
<evidence type="ECO:0000313" key="4">
    <source>
        <dbReference type="Proteomes" id="UP001295684"/>
    </source>
</evidence>
<feature type="transmembrane region" description="Helical" evidence="1">
    <location>
        <begin position="195"/>
        <end position="212"/>
    </location>
</feature>
<dbReference type="GO" id="GO:0019236">
    <property type="term" value="P:response to pheromone"/>
    <property type="evidence" value="ECO:0007669"/>
    <property type="project" value="InterPro"/>
</dbReference>
<keyword evidence="1" id="KW-0472">Membrane</keyword>
<dbReference type="GO" id="GO:0007186">
    <property type="term" value="P:G protein-coupled receptor signaling pathway"/>
    <property type="evidence" value="ECO:0007669"/>
    <property type="project" value="InterPro"/>
</dbReference>
<protein>
    <recommendedName>
        <fullName evidence="2">GPR180/TMEM145 transmembrane domain-containing protein</fullName>
    </recommendedName>
</protein>
<dbReference type="InterPro" id="IPR019336">
    <property type="entry name" value="GPR180/TMEM145_TM"/>
</dbReference>
<dbReference type="InterPro" id="IPR047831">
    <property type="entry name" value="GPR180/TMEM145"/>
</dbReference>
<dbReference type="PANTHER" id="PTHR23252:SF24">
    <property type="entry name" value="TRANSMEMBRANE PROTEIN 145"/>
    <property type="match status" value="1"/>
</dbReference>
<reference evidence="3" key="1">
    <citation type="submission" date="2023-07" db="EMBL/GenBank/DDBJ databases">
        <authorList>
            <consortium name="AG Swart"/>
            <person name="Singh M."/>
            <person name="Singh A."/>
            <person name="Seah K."/>
            <person name="Emmerich C."/>
        </authorList>
    </citation>
    <scope>NUCLEOTIDE SEQUENCE</scope>
    <source>
        <strain evidence="3">DP1</strain>
    </source>
</reference>
<accession>A0AAD1UI03</accession>
<keyword evidence="1" id="KW-1133">Transmembrane helix</keyword>
<feature type="transmembrane region" description="Helical" evidence="1">
    <location>
        <begin position="326"/>
        <end position="343"/>
    </location>
</feature>
<dbReference type="Proteomes" id="UP001295684">
    <property type="component" value="Unassembled WGS sequence"/>
</dbReference>
<feature type="transmembrane region" description="Helical" evidence="1">
    <location>
        <begin position="115"/>
        <end position="136"/>
    </location>
</feature>
<evidence type="ECO:0000313" key="3">
    <source>
        <dbReference type="EMBL" id="CAI2369756.1"/>
    </source>
</evidence>
<keyword evidence="4" id="KW-1185">Reference proteome</keyword>